<evidence type="ECO:0000313" key="2">
    <source>
        <dbReference type="EMBL" id="BAJ47192.1"/>
    </source>
</evidence>
<feature type="transmembrane region" description="Helical" evidence="1">
    <location>
        <begin position="6"/>
        <end position="24"/>
    </location>
</feature>
<evidence type="ECO:0000313" key="3">
    <source>
        <dbReference type="EMBL" id="BAJ47263.1"/>
    </source>
</evidence>
<keyword evidence="1" id="KW-1133">Transmembrane helix</keyword>
<reference evidence="2 5" key="1">
    <citation type="journal article" date="2005" name="Environ. Microbiol.">
        <title>Genetic and functional properties of uncultivated thermophilic crenarchaeotes from a subsurface gold mine as revealed by analysis of genome fragments.</title>
        <authorList>
            <person name="Nunoura T."/>
            <person name="Hirayama H."/>
            <person name="Takami H."/>
            <person name="Oida H."/>
            <person name="Nishi S."/>
            <person name="Shimamura S."/>
            <person name="Suzuki Y."/>
            <person name="Inagaki F."/>
            <person name="Takai K."/>
            <person name="Nealson K.H."/>
            <person name="Horikoshi K."/>
        </authorList>
    </citation>
    <scope>NUCLEOTIDE SEQUENCE [LARGE SCALE GENOMIC DNA]</scope>
</reference>
<keyword evidence="1" id="KW-0472">Membrane</keyword>
<evidence type="ECO:0000256" key="1">
    <source>
        <dbReference type="SAM" id="Phobius"/>
    </source>
</evidence>
<dbReference type="KEGG" id="csu:CSUB_C0210"/>
<protein>
    <recommendedName>
        <fullName evidence="6">EfeO-type cupredoxin-like domain-containing protein</fullName>
    </recommendedName>
</protein>
<proteinExistence type="predicted"/>
<evidence type="ECO:0008006" key="6">
    <source>
        <dbReference type="Google" id="ProtNLM"/>
    </source>
</evidence>
<dbReference type="InterPro" id="IPR008972">
    <property type="entry name" value="Cupredoxin"/>
</dbReference>
<dbReference type="EMBL" id="AP011831">
    <property type="protein sequence ID" value="BAJ47263.1"/>
    <property type="molecule type" value="Genomic_DNA"/>
</dbReference>
<dbReference type="AlphaFoldDB" id="E6N4H3"/>
<sequence length="159" mass="17845">MKRKFIVIFAVVFVAAVAGFFTMLSQRPEVRSLTVTVYEFGYRVDGGEPTIRMKAGEEVRILFENRGTHDHEFLLVRDKDEAIGVVEKKLEAGASDAELDRLKAEMALMGVRFESEPGGTSVFRLRLTEPGTYYFLCLETEPDEEPHANLGEIGVIVVE</sequence>
<reference evidence="2 5" key="2">
    <citation type="journal article" date="2011" name="Nucleic Acids Res.">
        <title>Insights into the evolution of Archaea and eukaryotic protein modifier systems revealed by the genome of a novel archaeal group.</title>
        <authorList>
            <person name="Nunoura T."/>
            <person name="Takaki Y."/>
            <person name="Kakuta J."/>
            <person name="Nishi S."/>
            <person name="Sugahara J."/>
            <person name="Kazama H."/>
            <person name="Chee G."/>
            <person name="Hattori M."/>
            <person name="Kanai A."/>
            <person name="Atomi H."/>
            <person name="Takai K."/>
            <person name="Takami H."/>
        </authorList>
    </citation>
    <scope>NUCLEOTIDE SEQUENCE [LARGE SCALE GENOMIC DNA]</scope>
</reference>
<dbReference type="STRING" id="311458.CSUB_C0210"/>
<dbReference type="Gene3D" id="2.60.40.420">
    <property type="entry name" value="Cupredoxins - blue copper proteins"/>
    <property type="match status" value="1"/>
</dbReference>
<dbReference type="EMBL" id="BA000048">
    <property type="protein sequence ID" value="BAJ50071.1"/>
    <property type="molecule type" value="Genomic_DNA"/>
</dbReference>
<evidence type="ECO:0000313" key="5">
    <source>
        <dbReference type="Proteomes" id="UP000008120"/>
    </source>
</evidence>
<keyword evidence="1" id="KW-0812">Transmembrane</keyword>
<accession>E6N4H3</accession>
<dbReference type="EMBL" id="AP011830">
    <property type="protein sequence ID" value="BAJ47192.1"/>
    <property type="molecule type" value="Genomic_DNA"/>
</dbReference>
<dbReference type="BioCyc" id="CCAL311458:G131R-213-MONOMER"/>
<name>E6N4H3_CALS0</name>
<dbReference type="SUPFAM" id="SSF49503">
    <property type="entry name" value="Cupredoxins"/>
    <property type="match status" value="1"/>
</dbReference>
<evidence type="ECO:0000313" key="4">
    <source>
        <dbReference type="EMBL" id="BAJ50071.1"/>
    </source>
</evidence>
<gene>
    <name evidence="4" type="ORF">CSUB_C0210</name>
    <name evidence="2" type="ORF">HGMM_F15C07C09</name>
    <name evidence="3" type="ORF">HGMM_F15E11C37</name>
</gene>
<organism evidence="2 5">
    <name type="scientific">Caldiarchaeum subterraneum</name>
    <dbReference type="NCBI Taxonomy" id="311458"/>
    <lineage>
        <taxon>Archaea</taxon>
        <taxon>Nitrososphaerota</taxon>
        <taxon>Candidatus Caldarchaeales</taxon>
        <taxon>Candidatus Caldarchaeaceae</taxon>
        <taxon>Candidatus Caldarchaeum</taxon>
    </lineage>
</organism>
<dbReference type="Proteomes" id="UP000008120">
    <property type="component" value="Chromosome"/>
</dbReference>